<dbReference type="CDD" id="cd03794">
    <property type="entry name" value="GT4_WbuB-like"/>
    <property type="match status" value="1"/>
</dbReference>
<dbReference type="EMBL" id="JAYKLX010000010">
    <property type="protein sequence ID" value="MEB3347740.1"/>
    <property type="molecule type" value="Genomic_DNA"/>
</dbReference>
<organism evidence="2 3">
    <name type="scientific">Aquimarina gracilis</name>
    <dbReference type="NCBI Taxonomy" id="874422"/>
    <lineage>
        <taxon>Bacteria</taxon>
        <taxon>Pseudomonadati</taxon>
        <taxon>Bacteroidota</taxon>
        <taxon>Flavobacteriia</taxon>
        <taxon>Flavobacteriales</taxon>
        <taxon>Flavobacteriaceae</taxon>
        <taxon>Aquimarina</taxon>
    </lineage>
</organism>
<dbReference type="Pfam" id="PF00534">
    <property type="entry name" value="Glycos_transf_1"/>
    <property type="match status" value="1"/>
</dbReference>
<dbReference type="PANTHER" id="PTHR45947:SF3">
    <property type="entry name" value="SULFOQUINOVOSYL TRANSFERASE SQD2"/>
    <property type="match status" value="1"/>
</dbReference>
<dbReference type="RefSeq" id="WP_324181764.1">
    <property type="nucleotide sequence ID" value="NZ_BAABAW010000011.1"/>
</dbReference>
<name>A0ABU6A0Q1_9FLAO</name>
<gene>
    <name evidence="2" type="ORF">U6A24_19845</name>
</gene>
<dbReference type="NCBIfam" id="NF007640">
    <property type="entry name" value="PRK10307.1"/>
    <property type="match status" value="1"/>
</dbReference>
<dbReference type="PANTHER" id="PTHR45947">
    <property type="entry name" value="SULFOQUINOVOSYL TRANSFERASE SQD2"/>
    <property type="match status" value="1"/>
</dbReference>
<reference evidence="2 3" key="1">
    <citation type="journal article" date="2013" name="Int. J. Syst. Evol. Microbiol.">
        <title>Aquimarina gracilis sp. nov., isolated from the gut microflora of a mussel, Mytilus coruscus, and emended description of Aquimarina spongiae.</title>
        <authorList>
            <person name="Park S.C."/>
            <person name="Choe H.N."/>
            <person name="Baik K.S."/>
            <person name="Seong C.N."/>
        </authorList>
    </citation>
    <scope>NUCLEOTIDE SEQUENCE [LARGE SCALE GENOMIC DNA]</scope>
    <source>
        <strain evidence="2 3">PSC32</strain>
    </source>
</reference>
<dbReference type="Gene3D" id="3.40.50.2000">
    <property type="entry name" value="Glycogen Phosphorylase B"/>
    <property type="match status" value="2"/>
</dbReference>
<keyword evidence="3" id="KW-1185">Reference proteome</keyword>
<evidence type="ECO:0000313" key="2">
    <source>
        <dbReference type="EMBL" id="MEB3347740.1"/>
    </source>
</evidence>
<evidence type="ECO:0000313" key="3">
    <source>
        <dbReference type="Proteomes" id="UP001327027"/>
    </source>
</evidence>
<feature type="domain" description="Glycosyl transferase family 1" evidence="1">
    <location>
        <begin position="224"/>
        <end position="384"/>
    </location>
</feature>
<sequence>MTSKKITLIGVNFYPEDTAIGLYSTDMARYFVEKGHTVNVVTGFPYYPQWRIKDSYKKKSSFYQEEVDGIRIYRYKQYVPKKPNFIKRIFHLIDFTIGSWFNLFKIKETDIVISIVPFTSTILLGWILKKRRKANLWVHVQDFEFDAALQSGVTKSSKGIKTLIFKILFGIEKWLFSKADIASTISNTMLKKLDRKAKAESFFLPNWIDANKINPESAQKHAYLNSNKFKILYSGNIGDKQNWEFFLEFIKELDTERTEIIVVGDGAKKEWLLDKIKEYNFVKYFSPVPFEELSDLLCSADLHILFQKEDVIDTVMPSKLLGMMASATPSLVTGNIQSEVKKVLDESRGGYYLSEANVNQVMNVVNNLVDDKTVSQEMGLKAREYIVNRFSKNKILETLNNKLEEV</sequence>
<evidence type="ECO:0000259" key="1">
    <source>
        <dbReference type="Pfam" id="PF00534"/>
    </source>
</evidence>
<dbReference type="InterPro" id="IPR001296">
    <property type="entry name" value="Glyco_trans_1"/>
</dbReference>
<accession>A0ABU6A0Q1</accession>
<dbReference type="Proteomes" id="UP001327027">
    <property type="component" value="Unassembled WGS sequence"/>
</dbReference>
<dbReference type="SUPFAM" id="SSF53756">
    <property type="entry name" value="UDP-Glycosyltransferase/glycogen phosphorylase"/>
    <property type="match status" value="1"/>
</dbReference>
<dbReference type="InterPro" id="IPR050194">
    <property type="entry name" value="Glycosyltransferase_grp1"/>
</dbReference>
<comment type="caution">
    <text evidence="2">The sequence shown here is derived from an EMBL/GenBank/DDBJ whole genome shotgun (WGS) entry which is preliminary data.</text>
</comment>
<proteinExistence type="predicted"/>
<protein>
    <submittedName>
        <fullName evidence="2">WcaI family glycosyltransferase</fullName>
    </submittedName>
</protein>